<evidence type="ECO:0000313" key="2">
    <source>
        <dbReference type="EMBL" id="EGC39481.1"/>
    </source>
</evidence>
<keyword evidence="3" id="KW-1185">Reference proteome</keyword>
<dbReference type="GO" id="GO:0071277">
    <property type="term" value="P:cellular response to calcium ion"/>
    <property type="evidence" value="ECO:0000318"/>
    <property type="project" value="GO_Central"/>
</dbReference>
<dbReference type="GO" id="GO:0005544">
    <property type="term" value="F:calcium-dependent phospholipid binding"/>
    <property type="evidence" value="ECO:0000318"/>
    <property type="project" value="GO_Central"/>
</dbReference>
<keyword evidence="1" id="KW-0175">Coiled coil</keyword>
<organism evidence="2 3">
    <name type="scientific">Dictyostelium purpureum</name>
    <name type="common">Slime mold</name>
    <dbReference type="NCBI Taxonomy" id="5786"/>
    <lineage>
        <taxon>Eukaryota</taxon>
        <taxon>Amoebozoa</taxon>
        <taxon>Evosea</taxon>
        <taxon>Eumycetozoa</taxon>
        <taxon>Dictyostelia</taxon>
        <taxon>Dictyosteliales</taxon>
        <taxon>Dictyosteliaceae</taxon>
        <taxon>Dictyostelium</taxon>
    </lineage>
</organism>
<dbReference type="GO" id="GO:0005886">
    <property type="term" value="C:plasma membrane"/>
    <property type="evidence" value="ECO:0000318"/>
    <property type="project" value="GO_Central"/>
</dbReference>
<proteinExistence type="predicted"/>
<dbReference type="AlphaFoldDB" id="F0Z9E2"/>
<dbReference type="GeneID" id="10509923"/>
<gene>
    <name evidence="2" type="ORF">DICPUDRAFT_75016</name>
</gene>
<dbReference type="Proteomes" id="UP000001064">
    <property type="component" value="Unassembled WGS sequence"/>
</dbReference>
<dbReference type="KEGG" id="dpp:DICPUDRAFT_75016"/>
<protein>
    <submittedName>
        <fullName evidence="2">Uncharacterized protein</fullName>
    </submittedName>
</protein>
<dbReference type="SUPFAM" id="SSF49562">
    <property type="entry name" value="C2 domain (Calcium/lipid-binding domain, CaLB)"/>
    <property type="match status" value="1"/>
</dbReference>
<dbReference type="InterPro" id="IPR035892">
    <property type="entry name" value="C2_domain_sf"/>
</dbReference>
<accession>F0Z9E2</accession>
<dbReference type="OrthoDB" id="5855668at2759"/>
<dbReference type="EMBL" id="GL870957">
    <property type="protein sequence ID" value="EGC39481.1"/>
    <property type="molecule type" value="Genomic_DNA"/>
</dbReference>
<feature type="coiled-coil region" evidence="1">
    <location>
        <begin position="179"/>
        <end position="213"/>
    </location>
</feature>
<evidence type="ECO:0000313" key="3">
    <source>
        <dbReference type="Proteomes" id="UP000001064"/>
    </source>
</evidence>
<name>F0Z9E2_DICPU</name>
<dbReference type="RefSeq" id="XP_003284039.1">
    <property type="nucleotide sequence ID" value="XM_003283991.1"/>
</dbReference>
<reference evidence="3" key="1">
    <citation type="journal article" date="2011" name="Genome Biol.">
        <title>Comparative genomics of the social amoebae Dictyostelium discoideum and Dictyostelium purpureum.</title>
        <authorList>
            <consortium name="US DOE Joint Genome Institute (JGI-PGF)"/>
            <person name="Sucgang R."/>
            <person name="Kuo A."/>
            <person name="Tian X."/>
            <person name="Salerno W."/>
            <person name="Parikh A."/>
            <person name="Feasley C.L."/>
            <person name="Dalin E."/>
            <person name="Tu H."/>
            <person name="Huang E."/>
            <person name="Barry K."/>
            <person name="Lindquist E."/>
            <person name="Shapiro H."/>
            <person name="Bruce D."/>
            <person name="Schmutz J."/>
            <person name="Salamov A."/>
            <person name="Fey P."/>
            <person name="Gaudet P."/>
            <person name="Anjard C."/>
            <person name="Babu M.M."/>
            <person name="Basu S."/>
            <person name="Bushmanova Y."/>
            <person name="van der Wel H."/>
            <person name="Katoh-Kurasawa M."/>
            <person name="Dinh C."/>
            <person name="Coutinho P.M."/>
            <person name="Saito T."/>
            <person name="Elias M."/>
            <person name="Schaap P."/>
            <person name="Kay R.R."/>
            <person name="Henrissat B."/>
            <person name="Eichinger L."/>
            <person name="Rivero F."/>
            <person name="Putnam N.H."/>
            <person name="West C.M."/>
            <person name="Loomis W.F."/>
            <person name="Chisholm R.L."/>
            <person name="Shaulsky G."/>
            <person name="Strassmann J.E."/>
            <person name="Queller D.C."/>
            <person name="Kuspa A."/>
            <person name="Grigoriev I.V."/>
        </authorList>
    </citation>
    <scope>NUCLEOTIDE SEQUENCE [LARGE SCALE GENOMIC DNA]</scope>
    <source>
        <strain evidence="3">QSDP1</strain>
    </source>
</reference>
<sequence>MKNLIEANKKTGKGHQYLKIYYSSYLKFRSNYYFNIKKEINNISTPLKSNLDQLNSISLVQNNLQPLDGFISSYDQFMKDREIAYSTYTPDSFKSFNDGDIFRDLKIEVFDYDSISARDLIGIVHLNADQVLRGQNQQNQKYMVQVHLIILVTLDGDDEKIDPNVYDYIHVVQFLTNVAFQGNEKNENLRLQLRTLEAEKERKQEKILESELVYIIDNITNPKAMMSDVYEKIYKAGCKVP</sequence>
<evidence type="ECO:0000256" key="1">
    <source>
        <dbReference type="SAM" id="Coils"/>
    </source>
</evidence>
<dbReference type="Gene3D" id="2.60.40.150">
    <property type="entry name" value="C2 domain"/>
    <property type="match status" value="1"/>
</dbReference>
<dbReference type="VEuPathDB" id="AmoebaDB:DICPUDRAFT_75016"/>
<dbReference type="InParanoid" id="F0Z9E2"/>